<keyword evidence="17" id="KW-1185">Reference proteome</keyword>
<dbReference type="EMBL" id="KE651167">
    <property type="protein sequence ID" value="EEB08218.1"/>
    <property type="molecule type" value="Genomic_DNA"/>
</dbReference>
<evidence type="ECO:0000256" key="11">
    <source>
        <dbReference type="ARBA" id="ARBA00068548"/>
    </source>
</evidence>
<dbReference type="PANTHER" id="PTHR12430:SF0">
    <property type="entry name" value="TRANSLOCASE OF OUTER MITOCHONDRIAL MEMBRANE 20"/>
    <property type="match status" value="1"/>
</dbReference>
<keyword evidence="9 14" id="KW-0472">Membrane</keyword>
<sequence length="153" mass="17836">MKRSVIFGSVVAALAVGYAFYFDYKRRNDPQFRKKLKRRYKKVQEVAESQKLAEQKLFEEKVEKALELVKITPLPSSAEEKELFFMQQVARGEQLFQKQPDGDNIESAVCFYSALKVYPQPNELFSIYERTIPEPIMNLLRAMQTKETTPTVE</sequence>
<dbReference type="Gene3D" id="1.20.960.10">
    <property type="entry name" value="Mitochondrial outer membrane translocase complex, subunit Tom20 domain"/>
    <property type="match status" value="1"/>
</dbReference>
<evidence type="ECO:0000256" key="3">
    <source>
        <dbReference type="ARBA" id="ARBA00022448"/>
    </source>
</evidence>
<reference evidence="15 17" key="1">
    <citation type="journal article" date="2011" name="Science">
        <title>Comparative functional genomics of the fission yeasts.</title>
        <authorList>
            <person name="Rhind N."/>
            <person name="Chen Z."/>
            <person name="Yassour M."/>
            <person name="Thompson D.A."/>
            <person name="Haas B.J."/>
            <person name="Habib N."/>
            <person name="Wapinski I."/>
            <person name="Roy S."/>
            <person name="Lin M.F."/>
            <person name="Heiman D.I."/>
            <person name="Young S.K."/>
            <person name="Furuya K."/>
            <person name="Guo Y."/>
            <person name="Pidoux A."/>
            <person name="Chen H.M."/>
            <person name="Robbertse B."/>
            <person name="Goldberg J.M."/>
            <person name="Aoki K."/>
            <person name="Bayne E.H."/>
            <person name="Berlin A.M."/>
            <person name="Desjardins C.A."/>
            <person name="Dobbs E."/>
            <person name="Dukaj L."/>
            <person name="Fan L."/>
            <person name="FitzGerald M.G."/>
            <person name="French C."/>
            <person name="Gujja S."/>
            <person name="Hansen K."/>
            <person name="Keifenheim D."/>
            <person name="Levin J.Z."/>
            <person name="Mosher R.A."/>
            <person name="Mueller C.A."/>
            <person name="Pfiffner J."/>
            <person name="Priest M."/>
            <person name="Russ C."/>
            <person name="Smialowska A."/>
            <person name="Swoboda P."/>
            <person name="Sykes S.M."/>
            <person name="Vaughn M."/>
            <person name="Vengrova S."/>
            <person name="Yoder R."/>
            <person name="Zeng Q."/>
            <person name="Allshire R."/>
            <person name="Baulcombe D."/>
            <person name="Birren B.W."/>
            <person name="Brown W."/>
            <person name="Ekwall K."/>
            <person name="Kellis M."/>
            <person name="Leatherwood J."/>
            <person name="Levin H."/>
            <person name="Margalit H."/>
            <person name="Martienssen R."/>
            <person name="Nieduszynski C.A."/>
            <person name="Spatafora J.W."/>
            <person name="Friedman N."/>
            <person name="Dalgaard J.Z."/>
            <person name="Baumann P."/>
            <person name="Niki H."/>
            <person name="Regev A."/>
            <person name="Nusbaum C."/>
        </authorList>
    </citation>
    <scope>NUCLEOTIDE SEQUENCE [LARGE SCALE GENOMIC DNA]</scope>
    <source>
        <strain evidence="17">yFS275 / FY16936</strain>
    </source>
</reference>
<dbReference type="SUPFAM" id="SSF47157">
    <property type="entry name" value="Mitochondrial import receptor subunit Tom20"/>
    <property type="match status" value="1"/>
</dbReference>
<keyword evidence="5 14" id="KW-1000">Mitochondrion outer membrane</keyword>
<comment type="similarity">
    <text evidence="2 14">Belongs to the Tom20 family.</text>
</comment>
<dbReference type="NCBIfam" id="TIGR00985">
    <property type="entry name" value="3a0801s04tom"/>
    <property type="match status" value="1"/>
</dbReference>
<dbReference type="GeneID" id="7050080"/>
<dbReference type="Proteomes" id="UP000001744">
    <property type="component" value="Unassembled WGS sequence"/>
</dbReference>
<dbReference type="PRINTS" id="PR00351">
    <property type="entry name" value="OM20RECEPTOR"/>
</dbReference>
<dbReference type="STRING" id="402676.B6K411"/>
<evidence type="ECO:0000256" key="10">
    <source>
        <dbReference type="ARBA" id="ARBA00042705"/>
    </source>
</evidence>
<dbReference type="OrthoDB" id="2154253at2759"/>
<dbReference type="GO" id="GO:0005742">
    <property type="term" value="C:mitochondrial outer membrane translocase complex"/>
    <property type="evidence" value="ECO:0000318"/>
    <property type="project" value="GO_Central"/>
</dbReference>
<evidence type="ECO:0000313" key="15">
    <source>
        <dbReference type="EMBL" id="EEB08218.1"/>
    </source>
</evidence>
<accession>B6K411</accession>
<evidence type="ECO:0000313" key="16">
    <source>
        <dbReference type="JaponicusDB" id="SJAG_03358"/>
    </source>
</evidence>
<name>B6K411_SCHJY</name>
<evidence type="ECO:0000256" key="4">
    <source>
        <dbReference type="ARBA" id="ARBA00022692"/>
    </source>
</evidence>
<evidence type="ECO:0000256" key="9">
    <source>
        <dbReference type="ARBA" id="ARBA00023136"/>
    </source>
</evidence>
<dbReference type="PANTHER" id="PTHR12430">
    <property type="entry name" value="MITOCHONDRIAL IMPORT RECEPTOR SUBUNIT TOM20"/>
    <property type="match status" value="1"/>
</dbReference>
<dbReference type="GO" id="GO:0030150">
    <property type="term" value="P:protein import into mitochondrial matrix"/>
    <property type="evidence" value="ECO:0000318"/>
    <property type="project" value="GO_Central"/>
</dbReference>
<dbReference type="eggNOG" id="KOG4056">
    <property type="taxonomic scope" value="Eukaryota"/>
</dbReference>
<keyword evidence="7" id="KW-1133">Transmembrane helix</keyword>
<proteinExistence type="inferred from homology"/>
<dbReference type="VEuPathDB" id="FungiDB:SJAG_03358"/>
<gene>
    <name evidence="16" type="primary">tom20</name>
    <name evidence="15" type="ORF">SJAG_03358</name>
</gene>
<protein>
    <recommendedName>
        <fullName evidence="11">Mitochondrial import receptor subunit TOM20</fullName>
    </recommendedName>
    <alternativeName>
        <fullName evidence="10">Mitochondrial 20 kDa outer membrane protein</fullName>
    </alternativeName>
    <alternativeName>
        <fullName evidence="12">Mitochondrial import receptor subunit tom20</fullName>
    </alternativeName>
    <alternativeName>
        <fullName evidence="13">Translocase of outer membrane 20 kDa subunit</fullName>
    </alternativeName>
</protein>
<dbReference type="Pfam" id="PF02064">
    <property type="entry name" value="MAS20"/>
    <property type="match status" value="1"/>
</dbReference>
<evidence type="ECO:0000256" key="6">
    <source>
        <dbReference type="ARBA" id="ARBA00022927"/>
    </source>
</evidence>
<keyword evidence="3" id="KW-0813">Transport</keyword>
<keyword evidence="4" id="KW-0812">Transmembrane</keyword>
<dbReference type="RefSeq" id="XP_002174511.1">
    <property type="nucleotide sequence ID" value="XM_002174475.2"/>
</dbReference>
<dbReference type="AlphaFoldDB" id="B6K411"/>
<evidence type="ECO:0000256" key="12">
    <source>
        <dbReference type="ARBA" id="ARBA00073975"/>
    </source>
</evidence>
<dbReference type="GO" id="GO:0006886">
    <property type="term" value="P:intracellular protein transport"/>
    <property type="evidence" value="ECO:0007669"/>
    <property type="project" value="InterPro"/>
</dbReference>
<dbReference type="GO" id="GO:0006605">
    <property type="term" value="P:protein targeting"/>
    <property type="evidence" value="ECO:0007669"/>
    <property type="project" value="InterPro"/>
</dbReference>
<evidence type="ECO:0000256" key="8">
    <source>
        <dbReference type="ARBA" id="ARBA00023128"/>
    </source>
</evidence>
<evidence type="ECO:0000256" key="5">
    <source>
        <dbReference type="ARBA" id="ARBA00022787"/>
    </source>
</evidence>
<evidence type="ECO:0000256" key="13">
    <source>
        <dbReference type="ARBA" id="ARBA00080405"/>
    </source>
</evidence>
<dbReference type="GO" id="GO:0016031">
    <property type="term" value="P:tRNA import into mitochondrion"/>
    <property type="evidence" value="ECO:0000318"/>
    <property type="project" value="GO_Central"/>
</dbReference>
<dbReference type="InterPro" id="IPR002056">
    <property type="entry name" value="MAS20"/>
</dbReference>
<keyword evidence="8 14" id="KW-0496">Mitochondrion</keyword>
<dbReference type="OMA" id="HKRINAP"/>
<evidence type="ECO:0000256" key="1">
    <source>
        <dbReference type="ARBA" id="ARBA00004572"/>
    </source>
</evidence>
<evidence type="ECO:0000313" key="17">
    <source>
        <dbReference type="Proteomes" id="UP000001744"/>
    </source>
</evidence>
<dbReference type="InterPro" id="IPR023392">
    <property type="entry name" value="Tom20_dom_sf"/>
</dbReference>
<dbReference type="PIRSF" id="PIRSF037707">
    <property type="entry name" value="MAS20_rcpt"/>
    <property type="match status" value="1"/>
</dbReference>
<comment type="subcellular location">
    <subcellularLocation>
        <location evidence="1">Mitochondrion outer membrane</location>
        <topology evidence="1">Single-pass membrane protein</topology>
    </subcellularLocation>
</comment>
<evidence type="ECO:0000256" key="14">
    <source>
        <dbReference type="PIRNR" id="PIRNR037707"/>
    </source>
</evidence>
<dbReference type="HOGENOM" id="CLU_090411_2_0_1"/>
<keyword evidence="6" id="KW-0653">Protein transport</keyword>
<evidence type="ECO:0000256" key="2">
    <source>
        <dbReference type="ARBA" id="ARBA00005792"/>
    </source>
</evidence>
<dbReference type="JaponicusDB" id="SJAG_03358">
    <property type="gene designation" value="tom20"/>
</dbReference>
<organism evidence="15 17">
    <name type="scientific">Schizosaccharomyces japonicus (strain yFS275 / FY16936)</name>
    <name type="common">Fission yeast</name>
    <dbReference type="NCBI Taxonomy" id="402676"/>
    <lineage>
        <taxon>Eukaryota</taxon>
        <taxon>Fungi</taxon>
        <taxon>Dikarya</taxon>
        <taxon>Ascomycota</taxon>
        <taxon>Taphrinomycotina</taxon>
        <taxon>Schizosaccharomycetes</taxon>
        <taxon>Schizosaccharomycetales</taxon>
        <taxon>Schizosaccharomycetaceae</taxon>
        <taxon>Schizosaccharomyces</taxon>
    </lineage>
</organism>
<dbReference type="GO" id="GO:0030943">
    <property type="term" value="F:mitochondrion targeting sequence binding"/>
    <property type="evidence" value="ECO:0000318"/>
    <property type="project" value="GO_Central"/>
</dbReference>
<dbReference type="FunFam" id="1.20.960.10:FF:000002">
    <property type="entry name" value="Mitochondrial import receptor subunit TOM20"/>
    <property type="match status" value="1"/>
</dbReference>
<evidence type="ECO:0000256" key="7">
    <source>
        <dbReference type="ARBA" id="ARBA00022989"/>
    </source>
</evidence>